<dbReference type="CDD" id="cd01949">
    <property type="entry name" value="GGDEF"/>
    <property type="match status" value="1"/>
</dbReference>
<name>A0ABN1I1T1_9GAMM</name>
<dbReference type="SUPFAM" id="SSF55073">
    <property type="entry name" value="Nucleotide cyclase"/>
    <property type="match status" value="1"/>
</dbReference>
<evidence type="ECO:0000313" key="4">
    <source>
        <dbReference type="EMBL" id="GAA0681339.1"/>
    </source>
</evidence>
<comment type="caution">
    <text evidence="4">The sequence shown here is derived from an EMBL/GenBank/DDBJ whole genome shotgun (WGS) entry which is preliminary data.</text>
</comment>
<dbReference type="SMART" id="SM00086">
    <property type="entry name" value="PAC"/>
    <property type="match status" value="2"/>
</dbReference>
<dbReference type="EMBL" id="BAAAET010000001">
    <property type="protein sequence ID" value="GAA0681339.1"/>
    <property type="molecule type" value="Genomic_DNA"/>
</dbReference>
<dbReference type="InterPro" id="IPR035919">
    <property type="entry name" value="EAL_sf"/>
</dbReference>
<dbReference type="SMART" id="SM00267">
    <property type="entry name" value="GGDEF"/>
    <property type="match status" value="1"/>
</dbReference>
<protein>
    <submittedName>
        <fullName evidence="4">EAL domain-containing protein</fullName>
    </submittedName>
</protein>
<evidence type="ECO:0000259" key="1">
    <source>
        <dbReference type="PROSITE" id="PS50113"/>
    </source>
</evidence>
<dbReference type="InterPro" id="IPR043128">
    <property type="entry name" value="Rev_trsase/Diguanyl_cyclase"/>
</dbReference>
<dbReference type="InterPro" id="IPR000014">
    <property type="entry name" value="PAS"/>
</dbReference>
<dbReference type="PROSITE" id="PS50887">
    <property type="entry name" value="GGDEF"/>
    <property type="match status" value="1"/>
</dbReference>
<dbReference type="Pfam" id="PF13426">
    <property type="entry name" value="PAS_9"/>
    <property type="match status" value="2"/>
</dbReference>
<accession>A0ABN1I1T1</accession>
<dbReference type="InterPro" id="IPR000700">
    <property type="entry name" value="PAS-assoc_C"/>
</dbReference>
<dbReference type="Proteomes" id="UP001499915">
    <property type="component" value="Unassembled WGS sequence"/>
</dbReference>
<dbReference type="NCBIfam" id="TIGR00254">
    <property type="entry name" value="GGDEF"/>
    <property type="match status" value="1"/>
</dbReference>
<proteinExistence type="predicted"/>
<evidence type="ECO:0000259" key="3">
    <source>
        <dbReference type="PROSITE" id="PS50887"/>
    </source>
</evidence>
<dbReference type="SMART" id="SM00052">
    <property type="entry name" value="EAL"/>
    <property type="match status" value="1"/>
</dbReference>
<dbReference type="CDD" id="cd01948">
    <property type="entry name" value="EAL"/>
    <property type="match status" value="1"/>
</dbReference>
<gene>
    <name evidence="4" type="ORF">GCM10009104_02450</name>
</gene>
<organism evidence="4 5">
    <name type="scientific">Marinobacterium maritimum</name>
    <dbReference type="NCBI Taxonomy" id="500162"/>
    <lineage>
        <taxon>Bacteria</taxon>
        <taxon>Pseudomonadati</taxon>
        <taxon>Pseudomonadota</taxon>
        <taxon>Gammaproteobacteria</taxon>
        <taxon>Oceanospirillales</taxon>
        <taxon>Oceanospirillaceae</taxon>
        <taxon>Marinobacterium</taxon>
    </lineage>
</organism>
<dbReference type="PROSITE" id="PS50113">
    <property type="entry name" value="PAC"/>
    <property type="match status" value="2"/>
</dbReference>
<dbReference type="InterPro" id="IPR052155">
    <property type="entry name" value="Biofilm_reg_signaling"/>
</dbReference>
<keyword evidence="5" id="KW-1185">Reference proteome</keyword>
<dbReference type="InterPro" id="IPR035965">
    <property type="entry name" value="PAS-like_dom_sf"/>
</dbReference>
<dbReference type="NCBIfam" id="TIGR00229">
    <property type="entry name" value="sensory_box"/>
    <property type="match status" value="2"/>
</dbReference>
<reference evidence="4 5" key="1">
    <citation type="journal article" date="2019" name="Int. J. Syst. Evol. Microbiol.">
        <title>The Global Catalogue of Microorganisms (GCM) 10K type strain sequencing project: providing services to taxonomists for standard genome sequencing and annotation.</title>
        <authorList>
            <consortium name="The Broad Institute Genomics Platform"/>
            <consortium name="The Broad Institute Genome Sequencing Center for Infectious Disease"/>
            <person name="Wu L."/>
            <person name="Ma J."/>
        </authorList>
    </citation>
    <scope>NUCLEOTIDE SEQUENCE [LARGE SCALE GENOMIC DNA]</scope>
    <source>
        <strain evidence="4 5">JCM 15134</strain>
    </source>
</reference>
<dbReference type="RefSeq" id="WP_343801044.1">
    <property type="nucleotide sequence ID" value="NZ_BAAAET010000001.1"/>
</dbReference>
<dbReference type="InterPro" id="IPR000160">
    <property type="entry name" value="GGDEF_dom"/>
</dbReference>
<sequence length="740" mass="84527">MTHGLTLPTRGELQLFKEQQVILENAGVGICFIRDRLIQRCNRQFAHIYGFDSPDQLIGSSSEQLYPDSVSFRRLGVSAYPSMVRGERYTTELQMIRRDGTPFWCRITGNLISTDTPSLGSIWIIEDIDQQRQANEAFHALHHQQQLILDHAMVGIAFMRQRRISRCNQRMADLFGYELHELKDLSTRAFYPTTASWEAAGQRHREVLKRGDAFNTEIELMCKDGSRLWCDLRSKAINPDNLDEGSIWIIMDISERKAHESALLRAHDALEQHVTERTRELESVVNNLHREIEERRIAEERIRHLAQHDSLTGLPNRSLFDQRLGDQLTKASATGRKLAVLFIDLDRFKHINDSLGHHEGDMLLRSLAERLRQATGHENTLARIGGDEFVVLLNNVEPYERIEQLIHRMQSALQPSVHVGVHAFSISASFGVAIYPHDGNDIQTLIKHANTAMYRAKANGGNRYHFYNHHLDREAVERIELRNALYQALRNQEFELHYQPQVSVSEARIVGVEALIRWHRPGKGMVSPACFIPLAEECGLINEIGSWVLESACVQLKTWQQAGMDLRVAVNLSAAQLDDPGFYDLLKDCLQRHDLQPHQLELELTESILMRHVDQSVELLNRLDKLGVHLSIDDFGTGYSSLSYLKRFPLDTLKIDQSFVRDLCIDQDDAVICRTIISMANNLNLTVTAEGVEQADQLNKLAEFGCDLYQGYLFSRPLPAGEITRLYLEYRPAEAGRYAI</sequence>
<dbReference type="InterPro" id="IPR029787">
    <property type="entry name" value="Nucleotide_cyclase"/>
</dbReference>
<dbReference type="CDD" id="cd00130">
    <property type="entry name" value="PAS"/>
    <property type="match status" value="2"/>
</dbReference>
<dbReference type="SMART" id="SM00091">
    <property type="entry name" value="PAS"/>
    <property type="match status" value="2"/>
</dbReference>
<dbReference type="Gene3D" id="3.20.20.450">
    <property type="entry name" value="EAL domain"/>
    <property type="match status" value="1"/>
</dbReference>
<feature type="domain" description="PAC" evidence="1">
    <location>
        <begin position="89"/>
        <end position="140"/>
    </location>
</feature>
<feature type="domain" description="EAL" evidence="2">
    <location>
        <begin position="478"/>
        <end position="731"/>
    </location>
</feature>
<dbReference type="SUPFAM" id="SSF141868">
    <property type="entry name" value="EAL domain-like"/>
    <property type="match status" value="1"/>
</dbReference>
<dbReference type="Pfam" id="PF00563">
    <property type="entry name" value="EAL"/>
    <property type="match status" value="1"/>
</dbReference>
<dbReference type="Gene3D" id="3.30.450.20">
    <property type="entry name" value="PAS domain"/>
    <property type="match status" value="2"/>
</dbReference>
<evidence type="ECO:0000259" key="2">
    <source>
        <dbReference type="PROSITE" id="PS50883"/>
    </source>
</evidence>
<dbReference type="Gene3D" id="3.30.70.270">
    <property type="match status" value="1"/>
</dbReference>
<dbReference type="InterPro" id="IPR001633">
    <property type="entry name" value="EAL_dom"/>
</dbReference>
<dbReference type="SUPFAM" id="SSF55785">
    <property type="entry name" value="PYP-like sensor domain (PAS domain)"/>
    <property type="match status" value="2"/>
</dbReference>
<dbReference type="PANTHER" id="PTHR44757">
    <property type="entry name" value="DIGUANYLATE CYCLASE DGCP"/>
    <property type="match status" value="1"/>
</dbReference>
<dbReference type="Pfam" id="PF00990">
    <property type="entry name" value="GGDEF"/>
    <property type="match status" value="1"/>
</dbReference>
<feature type="domain" description="PAC" evidence="1">
    <location>
        <begin position="214"/>
        <end position="265"/>
    </location>
</feature>
<dbReference type="PROSITE" id="PS50883">
    <property type="entry name" value="EAL"/>
    <property type="match status" value="1"/>
</dbReference>
<dbReference type="PANTHER" id="PTHR44757:SF2">
    <property type="entry name" value="BIOFILM ARCHITECTURE MAINTENANCE PROTEIN MBAA"/>
    <property type="match status" value="1"/>
</dbReference>
<feature type="domain" description="GGDEF" evidence="3">
    <location>
        <begin position="336"/>
        <end position="469"/>
    </location>
</feature>
<dbReference type="InterPro" id="IPR001610">
    <property type="entry name" value="PAC"/>
</dbReference>
<evidence type="ECO:0000313" key="5">
    <source>
        <dbReference type="Proteomes" id="UP001499915"/>
    </source>
</evidence>